<organism evidence="1 2">
    <name type="scientific">Sphaeroforma arctica JP610</name>
    <dbReference type="NCBI Taxonomy" id="667725"/>
    <lineage>
        <taxon>Eukaryota</taxon>
        <taxon>Ichthyosporea</taxon>
        <taxon>Ichthyophonida</taxon>
        <taxon>Sphaeroforma</taxon>
    </lineage>
</organism>
<reference evidence="1 2" key="1">
    <citation type="submission" date="2011-02" db="EMBL/GenBank/DDBJ databases">
        <title>The Genome Sequence of Sphaeroforma arctica JP610.</title>
        <authorList>
            <consortium name="The Broad Institute Genome Sequencing Platform"/>
            <person name="Russ C."/>
            <person name="Cuomo C."/>
            <person name="Young S.K."/>
            <person name="Zeng Q."/>
            <person name="Gargeya S."/>
            <person name="Alvarado L."/>
            <person name="Berlin A."/>
            <person name="Chapman S.B."/>
            <person name="Chen Z."/>
            <person name="Freedman E."/>
            <person name="Gellesch M."/>
            <person name="Goldberg J."/>
            <person name="Griggs A."/>
            <person name="Gujja S."/>
            <person name="Heilman E."/>
            <person name="Heiman D."/>
            <person name="Howarth C."/>
            <person name="Mehta T."/>
            <person name="Neiman D."/>
            <person name="Pearson M."/>
            <person name="Roberts A."/>
            <person name="Saif S."/>
            <person name="Shea T."/>
            <person name="Shenoy N."/>
            <person name="Sisk P."/>
            <person name="Stolte C."/>
            <person name="Sykes S."/>
            <person name="White J."/>
            <person name="Yandava C."/>
            <person name="Burger G."/>
            <person name="Gray M.W."/>
            <person name="Holland P.W.H."/>
            <person name="King N."/>
            <person name="Lang F.B.F."/>
            <person name="Roger A.J."/>
            <person name="Ruiz-Trillo I."/>
            <person name="Haas B."/>
            <person name="Nusbaum C."/>
            <person name="Birren B."/>
        </authorList>
    </citation>
    <scope>NUCLEOTIDE SEQUENCE [LARGE SCALE GENOMIC DNA]</scope>
    <source>
        <strain evidence="1 2">JP610</strain>
    </source>
</reference>
<protein>
    <submittedName>
        <fullName evidence="1">Uncharacterized protein</fullName>
    </submittedName>
</protein>
<keyword evidence="2" id="KW-1185">Reference proteome</keyword>
<dbReference type="RefSeq" id="XP_014148415.1">
    <property type="nucleotide sequence ID" value="XM_014292940.1"/>
</dbReference>
<dbReference type="AlphaFoldDB" id="A0A0L0FEN0"/>
<dbReference type="Proteomes" id="UP000054560">
    <property type="component" value="Unassembled WGS sequence"/>
</dbReference>
<proteinExistence type="predicted"/>
<accession>A0A0L0FEN0</accession>
<evidence type="ECO:0000313" key="2">
    <source>
        <dbReference type="Proteomes" id="UP000054560"/>
    </source>
</evidence>
<name>A0A0L0FEN0_9EUKA</name>
<feature type="non-terminal residue" evidence="1">
    <location>
        <position position="60"/>
    </location>
</feature>
<dbReference type="EMBL" id="KQ244337">
    <property type="protein sequence ID" value="KNC74513.1"/>
    <property type="molecule type" value="Genomic_DNA"/>
</dbReference>
<sequence>MHAKVLDRYNAAGVGRTTKEVALCLCLIAIRYAGEEQILGIGGGESSTLFACMTDQQLAT</sequence>
<evidence type="ECO:0000313" key="1">
    <source>
        <dbReference type="EMBL" id="KNC74513.1"/>
    </source>
</evidence>
<gene>
    <name evidence="1" type="ORF">SARC_12944</name>
</gene>
<dbReference type="GeneID" id="25913448"/>